<dbReference type="InterPro" id="IPR050490">
    <property type="entry name" value="Bact_solute-bd_prot1"/>
</dbReference>
<comment type="caution">
    <text evidence="4">The sequence shown here is derived from an EMBL/GenBank/DDBJ whole genome shotgun (WGS) entry which is preliminary data.</text>
</comment>
<name>A0A927M0V1_9ACTN</name>
<gene>
    <name evidence="4" type="ORF">H4W31_000284</name>
</gene>
<protein>
    <submittedName>
        <fullName evidence="4">Alpha-glucoside transport system substrate-binding protein</fullName>
    </submittedName>
</protein>
<dbReference type="PROSITE" id="PS51257">
    <property type="entry name" value="PROKAR_LIPOPROTEIN"/>
    <property type="match status" value="1"/>
</dbReference>
<feature type="chain" id="PRO_5037817792" evidence="3">
    <location>
        <begin position="26"/>
        <end position="447"/>
    </location>
</feature>
<comment type="similarity">
    <text evidence="1">Belongs to the bacterial solute-binding protein 1 family.</text>
</comment>
<keyword evidence="5" id="KW-1185">Reference proteome</keyword>
<keyword evidence="2" id="KW-0813">Transport</keyword>
<dbReference type="EMBL" id="JADBEB010000001">
    <property type="protein sequence ID" value="MBE1484646.1"/>
    <property type="molecule type" value="Genomic_DNA"/>
</dbReference>
<accession>A0A927M0V1</accession>
<evidence type="ECO:0000256" key="3">
    <source>
        <dbReference type="SAM" id="SignalP"/>
    </source>
</evidence>
<dbReference type="RefSeq" id="WP_192764975.1">
    <property type="nucleotide sequence ID" value="NZ_JADBEB010000001.1"/>
</dbReference>
<keyword evidence="3" id="KW-0732">Signal</keyword>
<dbReference type="Gene3D" id="3.40.190.10">
    <property type="entry name" value="Periplasmic binding protein-like II"/>
    <property type="match status" value="2"/>
</dbReference>
<evidence type="ECO:0000256" key="1">
    <source>
        <dbReference type="ARBA" id="ARBA00008520"/>
    </source>
</evidence>
<evidence type="ECO:0000313" key="5">
    <source>
        <dbReference type="Proteomes" id="UP000649753"/>
    </source>
</evidence>
<organism evidence="4 5">
    <name type="scientific">Plantactinospora soyae</name>
    <dbReference type="NCBI Taxonomy" id="1544732"/>
    <lineage>
        <taxon>Bacteria</taxon>
        <taxon>Bacillati</taxon>
        <taxon>Actinomycetota</taxon>
        <taxon>Actinomycetes</taxon>
        <taxon>Micromonosporales</taxon>
        <taxon>Micromonosporaceae</taxon>
        <taxon>Plantactinospora</taxon>
    </lineage>
</organism>
<proteinExistence type="inferred from homology"/>
<dbReference type="SUPFAM" id="SSF53850">
    <property type="entry name" value="Periplasmic binding protein-like II"/>
    <property type="match status" value="1"/>
</dbReference>
<sequence>MAVKSRPRQALVIASVLTLALGATACSGESDSGLDPDSPECAPYTNYQGHDGESVSIYASIRDKEADLLRESWKQFEDCTGIEIDYDGSGEFEAQLQVQVDGGNPPDLAFIPQPGLLARFAQANKLKPMTPELKTIADGNYPADWLKYATVGGQLYGTPLGANVKSFVWYSPKMFTEKGYQVPTTWQDLMTLSDKIAATNQKPWCVGIESGEATGWPATDWVEDLMLRTQTPEVYDQWTTHGIPFNDPRVAQAFEQVGSVLKNPKYVNGGYGDVKSLTTTPFQEGGLPILQGQCTLHRQANIYGNYLPAGTKVAPDGDMYAFYLPTIDPSKGKPVLVAGEFTVAFTDTEATNAVRSYLASGEYANSRAKLGNWITPNNKLDVSTVTQEVDKLSMQLLLDKSAVFRFDGSDLMPAAVGSGTMWKGMVDWINGKDTKSTLDFIEGSWPK</sequence>
<dbReference type="Proteomes" id="UP000649753">
    <property type="component" value="Unassembled WGS sequence"/>
</dbReference>
<dbReference type="PANTHER" id="PTHR43649:SF29">
    <property type="entry name" value="OSMOPROTECTIVE COMPOUNDS-BINDING PROTEIN GGTB"/>
    <property type="match status" value="1"/>
</dbReference>
<evidence type="ECO:0000313" key="4">
    <source>
        <dbReference type="EMBL" id="MBE1484646.1"/>
    </source>
</evidence>
<evidence type="ECO:0000256" key="2">
    <source>
        <dbReference type="ARBA" id="ARBA00022448"/>
    </source>
</evidence>
<dbReference type="PANTHER" id="PTHR43649">
    <property type="entry name" value="ARABINOSE-BINDING PROTEIN-RELATED"/>
    <property type="match status" value="1"/>
</dbReference>
<reference evidence="4" key="1">
    <citation type="submission" date="2020-10" db="EMBL/GenBank/DDBJ databases">
        <title>Sequencing the genomes of 1000 actinobacteria strains.</title>
        <authorList>
            <person name="Klenk H.-P."/>
        </authorList>
    </citation>
    <scope>NUCLEOTIDE SEQUENCE</scope>
    <source>
        <strain evidence="4">DSM 46832</strain>
    </source>
</reference>
<dbReference type="AlphaFoldDB" id="A0A927M0V1"/>
<feature type="signal peptide" evidence="3">
    <location>
        <begin position="1"/>
        <end position="25"/>
    </location>
</feature>
<dbReference type="Pfam" id="PF01547">
    <property type="entry name" value="SBP_bac_1"/>
    <property type="match status" value="1"/>
</dbReference>
<dbReference type="InterPro" id="IPR006059">
    <property type="entry name" value="SBP"/>
</dbReference>